<evidence type="ECO:0000256" key="1">
    <source>
        <dbReference type="ARBA" id="ARBA00010830"/>
    </source>
</evidence>
<feature type="compositionally biased region" description="Low complexity" evidence="4">
    <location>
        <begin position="54"/>
        <end position="76"/>
    </location>
</feature>
<dbReference type="EMBL" id="JAROAV010000057">
    <property type="protein sequence ID" value="MDF8266524.1"/>
    <property type="molecule type" value="Genomic_DNA"/>
</dbReference>
<dbReference type="InterPro" id="IPR011098">
    <property type="entry name" value="G5_dom"/>
</dbReference>
<dbReference type="PROSITE" id="PS51257">
    <property type="entry name" value="PROKAR_LIPOPROTEIN"/>
    <property type="match status" value="1"/>
</dbReference>
<evidence type="ECO:0000259" key="6">
    <source>
        <dbReference type="PROSITE" id="PS51109"/>
    </source>
</evidence>
<feature type="compositionally biased region" description="Basic and acidic residues" evidence="4">
    <location>
        <begin position="89"/>
        <end position="110"/>
    </location>
</feature>
<dbReference type="RefSeq" id="WP_277193735.1">
    <property type="nucleotide sequence ID" value="NZ_JAROAV010000057.1"/>
</dbReference>
<proteinExistence type="inferred from homology"/>
<dbReference type="PROSITE" id="PS51109">
    <property type="entry name" value="G5"/>
    <property type="match status" value="1"/>
</dbReference>
<dbReference type="CDD" id="cd13925">
    <property type="entry name" value="RPF"/>
    <property type="match status" value="1"/>
</dbReference>
<sequence length="277" mass="29257">MSPSTKKSTVRTAAVALLSVTALAGCGSQGPGDAQANLQLPKQSKDDSGILPEPAKSSTSTTATPTATPSSSTKAPQRASRHQASDSITTREVKQTRVVHYDTRRVETNDLAKGSTKVSRGGENGTQVVTIRQTLVRGDVVRTKVVDTTTTDKATDRIVLVGTKEAAPQPAPRRSAPTPTPTPTPDEPSGDSSSGLDMRRASMWDRIAECESGGNWSINSGNGYYGGLQFDLQTWRGAGGGDFASRPDLASRGEQITVANRVYDERGLQPWGCRDAA</sequence>
<evidence type="ECO:0000256" key="5">
    <source>
        <dbReference type="SAM" id="SignalP"/>
    </source>
</evidence>
<accession>A0ABT6CC92</accession>
<feature type="compositionally biased region" description="Low complexity" evidence="4">
    <location>
        <begin position="165"/>
        <end position="177"/>
    </location>
</feature>
<dbReference type="InterPro" id="IPR023346">
    <property type="entry name" value="Lysozyme-like_dom_sf"/>
</dbReference>
<dbReference type="Proteomes" id="UP001528912">
    <property type="component" value="Unassembled WGS sequence"/>
</dbReference>
<feature type="region of interest" description="Disordered" evidence="4">
    <location>
        <begin position="24"/>
        <end position="124"/>
    </location>
</feature>
<dbReference type="InterPro" id="IPR010618">
    <property type="entry name" value="RPF"/>
</dbReference>
<keyword evidence="3" id="KW-0378">Hydrolase</keyword>
<feature type="domain" description="G5" evidence="6">
    <location>
        <begin position="85"/>
        <end position="165"/>
    </location>
</feature>
<dbReference type="SMART" id="SM01208">
    <property type="entry name" value="G5"/>
    <property type="match status" value="1"/>
</dbReference>
<dbReference type="SUPFAM" id="SSF53955">
    <property type="entry name" value="Lysozyme-like"/>
    <property type="match status" value="1"/>
</dbReference>
<dbReference type="Gene3D" id="1.10.530.10">
    <property type="match status" value="1"/>
</dbReference>
<reference evidence="7 8" key="1">
    <citation type="submission" date="2023-03" db="EMBL/GenBank/DDBJ databases">
        <title>YIM 133296 draft genome.</title>
        <authorList>
            <person name="Xiong L."/>
        </authorList>
    </citation>
    <scope>NUCLEOTIDE SEQUENCE [LARGE SCALE GENOMIC DNA]</scope>
    <source>
        <strain evidence="7 8">YIM 133296</strain>
    </source>
</reference>
<evidence type="ECO:0000313" key="8">
    <source>
        <dbReference type="Proteomes" id="UP001528912"/>
    </source>
</evidence>
<comment type="caution">
    <text evidence="7">The sequence shown here is derived from an EMBL/GenBank/DDBJ whole genome shotgun (WGS) entry which is preliminary data.</text>
</comment>
<dbReference type="Gene3D" id="2.20.230.10">
    <property type="entry name" value="Resuscitation-promoting factor rpfb"/>
    <property type="match status" value="1"/>
</dbReference>
<evidence type="ECO:0000256" key="3">
    <source>
        <dbReference type="ARBA" id="ARBA00022801"/>
    </source>
</evidence>
<evidence type="ECO:0000256" key="2">
    <source>
        <dbReference type="ARBA" id="ARBA00022729"/>
    </source>
</evidence>
<feature type="signal peptide" evidence="5">
    <location>
        <begin position="1"/>
        <end position="24"/>
    </location>
</feature>
<evidence type="ECO:0000256" key="4">
    <source>
        <dbReference type="SAM" id="MobiDB-lite"/>
    </source>
</evidence>
<dbReference type="Pfam" id="PF07501">
    <property type="entry name" value="G5"/>
    <property type="match status" value="1"/>
</dbReference>
<comment type="similarity">
    <text evidence="1">Belongs to the transglycosylase family. Rpf subfamily.</text>
</comment>
<keyword evidence="8" id="KW-1185">Reference proteome</keyword>
<name>A0ABT6CC92_9MICO</name>
<feature type="chain" id="PRO_5047452387" evidence="5">
    <location>
        <begin position="25"/>
        <end position="277"/>
    </location>
</feature>
<evidence type="ECO:0000313" key="7">
    <source>
        <dbReference type="EMBL" id="MDF8266524.1"/>
    </source>
</evidence>
<keyword evidence="2 5" id="KW-0732">Signal</keyword>
<protein>
    <submittedName>
        <fullName evidence="7">Resuscitation-promoting factor</fullName>
    </submittedName>
</protein>
<feature type="region of interest" description="Disordered" evidence="4">
    <location>
        <begin position="161"/>
        <end position="197"/>
    </location>
</feature>
<dbReference type="Pfam" id="PF06737">
    <property type="entry name" value="Transglycosylas"/>
    <property type="match status" value="1"/>
</dbReference>
<gene>
    <name evidence="7" type="ORF">P4R38_19925</name>
</gene>
<organism evidence="7 8">
    <name type="scientific">Luteipulveratus flavus</name>
    <dbReference type="NCBI Taxonomy" id="3031728"/>
    <lineage>
        <taxon>Bacteria</taxon>
        <taxon>Bacillati</taxon>
        <taxon>Actinomycetota</taxon>
        <taxon>Actinomycetes</taxon>
        <taxon>Micrococcales</taxon>
        <taxon>Dermacoccaceae</taxon>
        <taxon>Luteipulveratus</taxon>
    </lineage>
</organism>